<protein>
    <submittedName>
        <fullName evidence="1">Uncharacterized protein</fullName>
    </submittedName>
</protein>
<sequence length="107" mass="12025">GNLVCGPSFNKGLNHAATVLGESAAQLVQLVKDLKTFGPNGLERWTTVLKVVEDLKDTQQPVTRSNIQREINSWPGKRLKEIFAEESIDYTIAMMLRHNWLPPLDKP</sequence>
<accession>X0RKT9</accession>
<feature type="non-terminal residue" evidence="1">
    <location>
        <position position="1"/>
    </location>
</feature>
<comment type="caution">
    <text evidence="1">The sequence shown here is derived from an EMBL/GenBank/DDBJ whole genome shotgun (WGS) entry which is preliminary data.</text>
</comment>
<evidence type="ECO:0000313" key="1">
    <source>
        <dbReference type="EMBL" id="GAF69413.1"/>
    </source>
</evidence>
<proteinExistence type="predicted"/>
<gene>
    <name evidence="1" type="ORF">S01H1_02569</name>
</gene>
<dbReference type="AlphaFoldDB" id="X0RKT9"/>
<dbReference type="EMBL" id="BARS01001263">
    <property type="protein sequence ID" value="GAF69413.1"/>
    <property type="molecule type" value="Genomic_DNA"/>
</dbReference>
<reference evidence="1" key="1">
    <citation type="journal article" date="2014" name="Front. Microbiol.">
        <title>High frequency of phylogenetically diverse reductive dehalogenase-homologous genes in deep subseafloor sedimentary metagenomes.</title>
        <authorList>
            <person name="Kawai M."/>
            <person name="Futagami T."/>
            <person name="Toyoda A."/>
            <person name="Takaki Y."/>
            <person name="Nishi S."/>
            <person name="Hori S."/>
            <person name="Arai W."/>
            <person name="Tsubouchi T."/>
            <person name="Morono Y."/>
            <person name="Uchiyama I."/>
            <person name="Ito T."/>
            <person name="Fujiyama A."/>
            <person name="Inagaki F."/>
            <person name="Takami H."/>
        </authorList>
    </citation>
    <scope>NUCLEOTIDE SEQUENCE</scope>
    <source>
        <strain evidence="1">Expedition CK06-06</strain>
    </source>
</reference>
<organism evidence="1">
    <name type="scientific">marine sediment metagenome</name>
    <dbReference type="NCBI Taxonomy" id="412755"/>
    <lineage>
        <taxon>unclassified sequences</taxon>
        <taxon>metagenomes</taxon>
        <taxon>ecological metagenomes</taxon>
    </lineage>
</organism>
<name>X0RKT9_9ZZZZ</name>